<dbReference type="Gene3D" id="1.20.1720.10">
    <property type="entry name" value="Multidrug resistance protein D"/>
    <property type="match status" value="1"/>
</dbReference>
<keyword evidence="3 5" id="KW-1133">Transmembrane helix</keyword>
<dbReference type="GO" id="GO:0005886">
    <property type="term" value="C:plasma membrane"/>
    <property type="evidence" value="ECO:0007669"/>
    <property type="project" value="TreeGrafter"/>
</dbReference>
<proteinExistence type="predicted"/>
<evidence type="ECO:0000313" key="7">
    <source>
        <dbReference type="EMBL" id="EPQ60980.1"/>
    </source>
</evidence>
<dbReference type="InterPro" id="IPR005829">
    <property type="entry name" value="Sugar_transporter_CS"/>
</dbReference>
<dbReference type="PROSITE" id="PS00217">
    <property type="entry name" value="SUGAR_TRANSPORT_2"/>
    <property type="match status" value="1"/>
</dbReference>
<organism evidence="7 8">
    <name type="scientific">Gloeophyllum trabeum (strain ATCC 11539 / FP-39264 / Madison 617)</name>
    <name type="common">Brown rot fungus</name>
    <dbReference type="NCBI Taxonomy" id="670483"/>
    <lineage>
        <taxon>Eukaryota</taxon>
        <taxon>Fungi</taxon>
        <taxon>Dikarya</taxon>
        <taxon>Basidiomycota</taxon>
        <taxon>Agaricomycotina</taxon>
        <taxon>Agaricomycetes</taxon>
        <taxon>Gloeophyllales</taxon>
        <taxon>Gloeophyllaceae</taxon>
        <taxon>Gloeophyllum</taxon>
    </lineage>
</organism>
<feature type="transmembrane region" description="Helical" evidence="5">
    <location>
        <begin position="312"/>
        <end position="338"/>
    </location>
</feature>
<name>S7S0V5_GLOTA</name>
<dbReference type="Gene3D" id="1.20.1250.20">
    <property type="entry name" value="MFS general substrate transporter like domains"/>
    <property type="match status" value="1"/>
</dbReference>
<evidence type="ECO:0000313" key="8">
    <source>
        <dbReference type="Proteomes" id="UP000030669"/>
    </source>
</evidence>
<dbReference type="AlphaFoldDB" id="S7S0V5"/>
<dbReference type="eggNOG" id="KOG0254">
    <property type="taxonomic scope" value="Eukaryota"/>
</dbReference>
<dbReference type="InterPro" id="IPR011701">
    <property type="entry name" value="MFS"/>
</dbReference>
<comment type="subcellular location">
    <subcellularLocation>
        <location evidence="1">Membrane</location>
        <topology evidence="1">Multi-pass membrane protein</topology>
    </subcellularLocation>
</comment>
<feature type="transmembrane region" description="Helical" evidence="5">
    <location>
        <begin position="484"/>
        <end position="502"/>
    </location>
</feature>
<evidence type="ECO:0000259" key="6">
    <source>
        <dbReference type="PROSITE" id="PS50850"/>
    </source>
</evidence>
<evidence type="ECO:0000256" key="3">
    <source>
        <dbReference type="ARBA" id="ARBA00022989"/>
    </source>
</evidence>
<keyword evidence="2 5" id="KW-0812">Transmembrane</keyword>
<feature type="transmembrane region" description="Helical" evidence="5">
    <location>
        <begin position="279"/>
        <end position="300"/>
    </location>
</feature>
<feature type="transmembrane region" description="Helical" evidence="5">
    <location>
        <begin position="209"/>
        <end position="230"/>
    </location>
</feature>
<dbReference type="OrthoDB" id="2351791at2759"/>
<dbReference type="PANTHER" id="PTHR23501:SF102">
    <property type="entry name" value="DRUG TRANSPORTER, PUTATIVE (AFU_ORTHOLOGUE AFUA_3G08530)-RELATED"/>
    <property type="match status" value="1"/>
</dbReference>
<accession>S7S0V5</accession>
<evidence type="ECO:0000256" key="4">
    <source>
        <dbReference type="ARBA" id="ARBA00023136"/>
    </source>
</evidence>
<reference evidence="7 8" key="1">
    <citation type="journal article" date="2012" name="Science">
        <title>The Paleozoic origin of enzymatic lignin decomposition reconstructed from 31 fungal genomes.</title>
        <authorList>
            <person name="Floudas D."/>
            <person name="Binder M."/>
            <person name="Riley R."/>
            <person name="Barry K."/>
            <person name="Blanchette R.A."/>
            <person name="Henrissat B."/>
            <person name="Martinez A.T."/>
            <person name="Otillar R."/>
            <person name="Spatafora J.W."/>
            <person name="Yadav J.S."/>
            <person name="Aerts A."/>
            <person name="Benoit I."/>
            <person name="Boyd A."/>
            <person name="Carlson A."/>
            <person name="Copeland A."/>
            <person name="Coutinho P.M."/>
            <person name="de Vries R.P."/>
            <person name="Ferreira P."/>
            <person name="Findley K."/>
            <person name="Foster B."/>
            <person name="Gaskell J."/>
            <person name="Glotzer D."/>
            <person name="Gorecki P."/>
            <person name="Heitman J."/>
            <person name="Hesse C."/>
            <person name="Hori C."/>
            <person name="Igarashi K."/>
            <person name="Jurgens J.A."/>
            <person name="Kallen N."/>
            <person name="Kersten P."/>
            <person name="Kohler A."/>
            <person name="Kuees U."/>
            <person name="Kumar T.K.A."/>
            <person name="Kuo A."/>
            <person name="LaButti K."/>
            <person name="Larrondo L.F."/>
            <person name="Lindquist E."/>
            <person name="Ling A."/>
            <person name="Lombard V."/>
            <person name="Lucas S."/>
            <person name="Lundell T."/>
            <person name="Martin R."/>
            <person name="McLaughlin D.J."/>
            <person name="Morgenstern I."/>
            <person name="Morin E."/>
            <person name="Murat C."/>
            <person name="Nagy L.G."/>
            <person name="Nolan M."/>
            <person name="Ohm R.A."/>
            <person name="Patyshakuliyeva A."/>
            <person name="Rokas A."/>
            <person name="Ruiz-Duenas F.J."/>
            <person name="Sabat G."/>
            <person name="Salamov A."/>
            <person name="Samejima M."/>
            <person name="Schmutz J."/>
            <person name="Slot J.C."/>
            <person name="St John F."/>
            <person name="Stenlid J."/>
            <person name="Sun H."/>
            <person name="Sun S."/>
            <person name="Syed K."/>
            <person name="Tsang A."/>
            <person name="Wiebenga A."/>
            <person name="Young D."/>
            <person name="Pisabarro A."/>
            <person name="Eastwood D.C."/>
            <person name="Martin F."/>
            <person name="Cullen D."/>
            <person name="Grigoriev I.V."/>
            <person name="Hibbett D.S."/>
        </authorList>
    </citation>
    <scope>NUCLEOTIDE SEQUENCE [LARGE SCALE GENOMIC DNA]</scope>
    <source>
        <strain evidence="7 8">ATCC 11539</strain>
    </source>
</reference>
<dbReference type="HOGENOM" id="CLU_000960_22_0_1"/>
<evidence type="ECO:0000256" key="1">
    <source>
        <dbReference type="ARBA" id="ARBA00004141"/>
    </source>
</evidence>
<feature type="transmembrane region" description="Helical" evidence="5">
    <location>
        <begin position="61"/>
        <end position="86"/>
    </location>
</feature>
<keyword evidence="4 5" id="KW-0472">Membrane</keyword>
<dbReference type="PROSITE" id="PS50850">
    <property type="entry name" value="MFS"/>
    <property type="match status" value="1"/>
</dbReference>
<feature type="transmembrane region" description="Helical" evidence="5">
    <location>
        <begin position="123"/>
        <end position="141"/>
    </location>
</feature>
<gene>
    <name evidence="7" type="ORF">GLOTRDRAFT_53625</name>
</gene>
<dbReference type="KEGG" id="gtr:GLOTRDRAFT_53625"/>
<feature type="transmembrane region" description="Helical" evidence="5">
    <location>
        <begin position="416"/>
        <end position="436"/>
    </location>
</feature>
<dbReference type="GO" id="GO:0022857">
    <property type="term" value="F:transmembrane transporter activity"/>
    <property type="evidence" value="ECO:0007669"/>
    <property type="project" value="InterPro"/>
</dbReference>
<feature type="transmembrane region" description="Helical" evidence="5">
    <location>
        <begin position="92"/>
        <end position="111"/>
    </location>
</feature>
<dbReference type="GeneID" id="19306938"/>
<dbReference type="Proteomes" id="UP000030669">
    <property type="component" value="Unassembled WGS sequence"/>
</dbReference>
<dbReference type="EMBL" id="KB469296">
    <property type="protein sequence ID" value="EPQ60980.1"/>
    <property type="molecule type" value="Genomic_DNA"/>
</dbReference>
<sequence>MTLFLATTDSTVVSTSLPTIASDLRASHSQYTWVGVAYLLTQTACQPLYGRISDLVGRRCILYCSILIFALGSLLCGIAQNITWLIASRGVAGIGGGGIVSAVWVITAEIVPEQDRAKWSQALSVTWSCSAVAGPLLGGLFSSRGLKSDLCITNSFPSGRSSSIVNWRWIFYLNLPVCFAAFLVFEFSLRRVRLGSSEQASWKALRETFDFVGLVLFVGGTGAIILGLSFGSSNGWKALSTLILIISGGIQLGAGAIYEIYTKREALFPSAAFKNRSAVIILIITFLHQFAFNAGTYYLALYFQAVNGATPVGAGLLLLPYSLGSSLISMPAAWFIGYKQSKSHNTSGQKWVICLGLAISTLGFGLLCLLHGSSPRLLQIVCPLVAGLGIGMLFHAPHQVFTRALQSKDLASGTSAFFLVRFTGATAGLAVAGAIFDIRLSHLLPQDSAMQTLGSSFDLHRLSSLQSTPEKIVVLHAVSLSIKSIWIVCAPCLGIAMMVGALL</sequence>
<feature type="transmembrane region" description="Helical" evidence="5">
    <location>
        <begin position="378"/>
        <end position="396"/>
    </location>
</feature>
<feature type="transmembrane region" description="Helical" evidence="5">
    <location>
        <begin position="169"/>
        <end position="189"/>
    </location>
</feature>
<keyword evidence="8" id="KW-1185">Reference proteome</keyword>
<dbReference type="PANTHER" id="PTHR23501">
    <property type="entry name" value="MAJOR FACILITATOR SUPERFAMILY"/>
    <property type="match status" value="1"/>
</dbReference>
<dbReference type="InterPro" id="IPR036259">
    <property type="entry name" value="MFS_trans_sf"/>
</dbReference>
<dbReference type="OMA" id="YAWIASA"/>
<dbReference type="SUPFAM" id="SSF103473">
    <property type="entry name" value="MFS general substrate transporter"/>
    <property type="match status" value="1"/>
</dbReference>
<evidence type="ECO:0000256" key="5">
    <source>
        <dbReference type="SAM" id="Phobius"/>
    </source>
</evidence>
<evidence type="ECO:0000256" key="2">
    <source>
        <dbReference type="ARBA" id="ARBA00022692"/>
    </source>
</evidence>
<dbReference type="InterPro" id="IPR020846">
    <property type="entry name" value="MFS_dom"/>
</dbReference>
<feature type="transmembrane region" description="Helical" evidence="5">
    <location>
        <begin position="350"/>
        <end position="372"/>
    </location>
</feature>
<feature type="transmembrane region" description="Helical" evidence="5">
    <location>
        <begin position="236"/>
        <end position="258"/>
    </location>
</feature>
<dbReference type="Pfam" id="PF07690">
    <property type="entry name" value="MFS_1"/>
    <property type="match status" value="1"/>
</dbReference>
<protein>
    <submittedName>
        <fullName evidence="7">Amino acid permease ScVBA-like protein</fullName>
    </submittedName>
</protein>
<dbReference type="STRING" id="670483.S7S0V5"/>
<feature type="domain" description="Major facilitator superfamily (MFS) profile" evidence="6">
    <location>
        <begin position="1"/>
        <end position="503"/>
    </location>
</feature>
<dbReference type="RefSeq" id="XP_007860406.1">
    <property type="nucleotide sequence ID" value="XM_007862215.1"/>
</dbReference>
<feature type="non-terminal residue" evidence="7">
    <location>
        <position position="503"/>
    </location>
</feature>